<keyword evidence="2" id="KW-0963">Cytoplasm</keyword>
<feature type="region of interest" description="Disordered" evidence="6">
    <location>
        <begin position="697"/>
        <end position="731"/>
    </location>
</feature>
<sequence length="955" mass="111397">MSGSVYFSERTKTYDIPISHLDFKYLDSCNDPYELEKILKTLRSGEVGRYAELESFCEEKVKKLHPNSRVLRKAIEPIKITQLDKEERQQIEEDFQSWLNEVKTFNEEIDDDDQNSEIDYYLLKRSKKKSLPGKQFEMNDEELEEKCLKYDNEDLPPIRKSIIFSDNKQLATQLNSKGDYTFGKRVLKPKDYSEWDKLAKQWDKELTEDNQPNSKFEKGEKMNLSEMETYGLRKLDYKELKLRLVNMPIQTRKKLAEREKEKGNESFKSGDYADAMNYYKRSLIMHKTNAVYNNRALIYLRQKQWKQAVNDCTKVLKTEPDNLKALFRRSQANFELDNLEQAENDLNRLTDQDPTNFKAQNSLRNVKIAISKRQEPHLKGSRRMIITDVGDSSSDDDDDESDENVEENEYQQQEQQQQHIQGQEIVTVNTNKIELSKNHLDQIQHHNNDVDCEKHYFTIEMNKNDNIQLTDKSTIDINKQESSLNVCYDSKVDTNNNEDIIATFDNGDIYCQSEVNDHLENDEVSINSKSTYSIVDYEELKQKGNESFKKGDMKLALIYFNKCIELCLKYNLNHDKRLALIYRNRSLIYLQLNEYQLACNDCTSALSIESNCPIALYRRALALKFLGDHSGCLKDLQKAYNLSPNNNRIIEELKKMQNTLVQTDNMNTDILINKSQTVITTSTISTTSDLEIIELPNVDSEKEDHIHDDNVNDGDDDDNDNNNNKNNNNSEILEVEVEEENDESYDKLLSIQCNNMNPSCHISTNLNDFSKFQPANSNVMTKSIDNEWEEVNLINKEDTKIVNISSINSTIDNRWKLDKPITNSHEFQNCWINIQHLKRSNYTNAINEIITLLNNILPEQLPKLIGIRMESEMLDDLLNAINISMNTKNNNSLWIYDILIQLSKTARFDCALFLISDATKEAIKCIIDRLHHRYQQQSSELKQCHIEQLQSIYSI</sequence>
<feature type="compositionally biased region" description="Low complexity" evidence="6">
    <location>
        <begin position="721"/>
        <end position="731"/>
    </location>
</feature>
<dbReference type="Pfam" id="PF14559">
    <property type="entry name" value="TPR_19"/>
    <property type="match status" value="1"/>
</dbReference>
<feature type="compositionally biased region" description="Acidic residues" evidence="6">
    <location>
        <begin position="711"/>
        <end position="720"/>
    </location>
</feature>
<comment type="subcellular location">
    <subcellularLocation>
        <location evidence="1">Cytoplasm</location>
    </subcellularLocation>
</comment>
<evidence type="ECO:0000256" key="3">
    <source>
        <dbReference type="ARBA" id="ARBA00022737"/>
    </source>
</evidence>
<gene>
    <name evidence="8" type="primary">SPAG1</name>
    <name evidence="8" type="ORF">MS3_00011028</name>
</gene>
<dbReference type="InterPro" id="IPR011990">
    <property type="entry name" value="TPR-like_helical_dom_sf"/>
</dbReference>
<dbReference type="KEGG" id="shx:MS3_00011028"/>
<dbReference type="RefSeq" id="XP_051065360.1">
    <property type="nucleotide sequence ID" value="XM_051219437.1"/>
</dbReference>
<dbReference type="PANTHER" id="PTHR45984:SF2">
    <property type="entry name" value="MITOCHONDRIAL IMPORT RECEPTOR SUBUNIT TOM34"/>
    <property type="match status" value="1"/>
</dbReference>
<dbReference type="GO" id="GO:0005739">
    <property type="term" value="C:mitochondrion"/>
    <property type="evidence" value="ECO:0007669"/>
    <property type="project" value="TreeGrafter"/>
</dbReference>
<dbReference type="Gene3D" id="1.25.40.10">
    <property type="entry name" value="Tetratricopeptide repeat domain"/>
    <property type="match status" value="2"/>
</dbReference>
<evidence type="ECO:0000313" key="9">
    <source>
        <dbReference type="Proteomes" id="UP000471633"/>
    </source>
</evidence>
<dbReference type="AlphaFoldDB" id="A0A922LFG7"/>
<protein>
    <submittedName>
        <fullName evidence="8">Sperm associated antigen 1</fullName>
    </submittedName>
</protein>
<reference evidence="8" key="2">
    <citation type="journal article" date="2019" name="Gigascience">
        <title>High-quality Schistosoma haematobium genome achieved by single-molecule and long-range sequencing.</title>
        <authorList>
            <person name="Stroehlein A.J."/>
            <person name="Korhonen P.K."/>
            <person name="Chong T.M."/>
            <person name="Lim Y.L."/>
            <person name="Chan K.G."/>
            <person name="Webster B."/>
            <person name="Rollinson D."/>
            <person name="Brindley P.J."/>
            <person name="Gasser R.B."/>
            <person name="Young N.D."/>
        </authorList>
    </citation>
    <scope>NUCLEOTIDE SEQUENCE</scope>
</reference>
<evidence type="ECO:0000259" key="7">
    <source>
        <dbReference type="Pfam" id="PF13877"/>
    </source>
</evidence>
<dbReference type="Pfam" id="PF13181">
    <property type="entry name" value="TPR_8"/>
    <property type="match status" value="2"/>
</dbReference>
<feature type="compositionally biased region" description="Basic and acidic residues" evidence="6">
    <location>
        <begin position="699"/>
        <end position="710"/>
    </location>
</feature>
<keyword evidence="9" id="KW-1185">Reference proteome</keyword>
<dbReference type="GO" id="GO:0006626">
    <property type="term" value="P:protein targeting to mitochondrion"/>
    <property type="evidence" value="ECO:0007669"/>
    <property type="project" value="TreeGrafter"/>
</dbReference>
<feature type="repeat" description="TPR" evidence="5">
    <location>
        <begin position="289"/>
        <end position="322"/>
    </location>
</feature>
<organism evidence="8 9">
    <name type="scientific">Schistosoma haematobium</name>
    <name type="common">Blood fluke</name>
    <dbReference type="NCBI Taxonomy" id="6185"/>
    <lineage>
        <taxon>Eukaryota</taxon>
        <taxon>Metazoa</taxon>
        <taxon>Spiralia</taxon>
        <taxon>Lophotrochozoa</taxon>
        <taxon>Platyhelminthes</taxon>
        <taxon>Trematoda</taxon>
        <taxon>Digenea</taxon>
        <taxon>Strigeidida</taxon>
        <taxon>Schistosomatoidea</taxon>
        <taxon>Schistosomatidae</taxon>
        <taxon>Schistosoma</taxon>
    </lineage>
</organism>
<name>A0A922LFG7_SCHHA</name>
<feature type="region of interest" description="Disordered" evidence="6">
    <location>
        <begin position="377"/>
        <end position="420"/>
    </location>
</feature>
<dbReference type="CTD" id="6674"/>
<feature type="domain" description="RNA-polymerase II-associated protein 3-like C-terminal" evidence="7">
    <location>
        <begin position="821"/>
        <end position="920"/>
    </location>
</feature>
<evidence type="ECO:0000256" key="6">
    <source>
        <dbReference type="SAM" id="MobiDB-lite"/>
    </source>
</evidence>
<dbReference type="GeneID" id="24597993"/>
<evidence type="ECO:0000256" key="4">
    <source>
        <dbReference type="ARBA" id="ARBA00022803"/>
    </source>
</evidence>
<evidence type="ECO:0000256" key="5">
    <source>
        <dbReference type="PROSITE-ProRule" id="PRU00339"/>
    </source>
</evidence>
<dbReference type="Proteomes" id="UP000471633">
    <property type="component" value="Unassembled WGS sequence"/>
</dbReference>
<dbReference type="EMBL" id="AMPZ03000006">
    <property type="protein sequence ID" value="KAH9581199.1"/>
    <property type="molecule type" value="Genomic_DNA"/>
</dbReference>
<keyword evidence="4 5" id="KW-0802">TPR repeat</keyword>
<dbReference type="GO" id="GO:0031072">
    <property type="term" value="F:heat shock protein binding"/>
    <property type="evidence" value="ECO:0007669"/>
    <property type="project" value="TreeGrafter"/>
</dbReference>
<accession>A0A922LFG7</accession>
<reference evidence="8" key="4">
    <citation type="journal article" date="2022" name="PLoS Pathog.">
        <title>Chromosome-level genome of Schistosoma haematobium underpins genome-wide explorations of molecular variation.</title>
        <authorList>
            <person name="Stroehlein A.J."/>
            <person name="Korhonen P.K."/>
            <person name="Lee V.V."/>
            <person name="Ralph S.A."/>
            <person name="Mentink-Kane M."/>
            <person name="You H."/>
            <person name="McManus D.P."/>
            <person name="Tchuente L.T."/>
            <person name="Stothard J.R."/>
            <person name="Kaur P."/>
            <person name="Dudchenko O."/>
            <person name="Aiden E.L."/>
            <person name="Yang B."/>
            <person name="Yang H."/>
            <person name="Emery A.M."/>
            <person name="Webster B.L."/>
            <person name="Brindley P.J."/>
            <person name="Rollinson D."/>
            <person name="Chang B.C.H."/>
            <person name="Gasser R.B."/>
            <person name="Young N.D."/>
        </authorList>
    </citation>
    <scope>NUCLEOTIDE SEQUENCE</scope>
</reference>
<feature type="compositionally biased region" description="Acidic residues" evidence="6">
    <location>
        <begin position="393"/>
        <end position="409"/>
    </location>
</feature>
<evidence type="ECO:0000313" key="8">
    <source>
        <dbReference type="EMBL" id="KAH9581199.1"/>
    </source>
</evidence>
<dbReference type="InterPro" id="IPR025986">
    <property type="entry name" value="RPAP3-like_C"/>
</dbReference>
<evidence type="ECO:0000256" key="2">
    <source>
        <dbReference type="ARBA" id="ARBA00022490"/>
    </source>
</evidence>
<dbReference type="PANTHER" id="PTHR45984">
    <property type="entry name" value="RNA (RNA) POLYMERASE II ASSOCIATED PROTEIN HOMOLOG"/>
    <property type="match status" value="1"/>
</dbReference>
<comment type="caution">
    <text evidence="8">The sequence shown here is derived from an EMBL/GenBank/DDBJ whole genome shotgun (WGS) entry which is preliminary data.</text>
</comment>
<reference evidence="8" key="1">
    <citation type="journal article" date="2012" name="Nat. Genet.">
        <title>Whole-genome sequence of Schistosoma haematobium.</title>
        <authorList>
            <person name="Young N.D."/>
            <person name="Jex A.R."/>
            <person name="Li B."/>
            <person name="Liu S."/>
            <person name="Yang L."/>
            <person name="Xiong Z."/>
            <person name="Li Y."/>
            <person name="Cantacessi C."/>
            <person name="Hall R.S."/>
            <person name="Xu X."/>
            <person name="Chen F."/>
            <person name="Wu X."/>
            <person name="Zerlotini A."/>
            <person name="Oliveira G."/>
            <person name="Hofmann A."/>
            <person name="Zhang G."/>
            <person name="Fang X."/>
            <person name="Kang Y."/>
            <person name="Campbell B.E."/>
            <person name="Loukas A."/>
            <person name="Ranganathan S."/>
            <person name="Rollinson D."/>
            <person name="Rinaldi G."/>
            <person name="Brindley P.J."/>
            <person name="Yang H."/>
            <person name="Wang J."/>
            <person name="Wang J."/>
            <person name="Gasser R.B."/>
        </authorList>
    </citation>
    <scope>NUCLEOTIDE SEQUENCE</scope>
</reference>
<dbReference type="InterPro" id="IPR019734">
    <property type="entry name" value="TPR_rpt"/>
</dbReference>
<dbReference type="SUPFAM" id="SSF48452">
    <property type="entry name" value="TPR-like"/>
    <property type="match status" value="2"/>
</dbReference>
<keyword evidence="3" id="KW-0677">Repeat</keyword>
<reference evidence="8" key="3">
    <citation type="submission" date="2021-06" db="EMBL/GenBank/DDBJ databases">
        <title>Chromosome-level genome assembly for S. haematobium.</title>
        <authorList>
            <person name="Stroehlein A.J."/>
        </authorList>
    </citation>
    <scope>NUCLEOTIDE SEQUENCE</scope>
</reference>
<dbReference type="InterPro" id="IPR051982">
    <property type="entry name" value="CiliaryAsmbly_MitoImport"/>
</dbReference>
<evidence type="ECO:0000256" key="1">
    <source>
        <dbReference type="ARBA" id="ARBA00004496"/>
    </source>
</evidence>
<dbReference type="GO" id="GO:0005829">
    <property type="term" value="C:cytosol"/>
    <property type="evidence" value="ECO:0007669"/>
    <property type="project" value="TreeGrafter"/>
</dbReference>
<dbReference type="SMART" id="SM00028">
    <property type="entry name" value="TPR"/>
    <property type="match status" value="6"/>
</dbReference>
<dbReference type="Pfam" id="PF13877">
    <property type="entry name" value="RPAP3_C"/>
    <property type="match status" value="1"/>
</dbReference>
<proteinExistence type="predicted"/>
<feature type="compositionally biased region" description="Low complexity" evidence="6">
    <location>
        <begin position="410"/>
        <end position="420"/>
    </location>
</feature>
<dbReference type="PROSITE" id="PS50005">
    <property type="entry name" value="TPR"/>
    <property type="match status" value="1"/>
</dbReference>